<dbReference type="EMBL" id="LCKO01000014">
    <property type="protein sequence ID" value="KKT99025.1"/>
    <property type="molecule type" value="Genomic_DNA"/>
</dbReference>
<comment type="caution">
    <text evidence="1">The sequence shown here is derived from an EMBL/GenBank/DDBJ whole genome shotgun (WGS) entry which is preliminary data.</text>
</comment>
<proteinExistence type="predicted"/>
<sequence>MSSVESSLKKFSEHVDEYLWVQLQCCEEQILKLTGTNRVEDVSELLAEMNSLLDQFYGEYEEMYELYRYRMFIDPVTGSITIIQGEEIDVDVRLWAELGRTNDWSEDDDLNEDGEDEPLDE</sequence>
<evidence type="ECO:0000313" key="1">
    <source>
        <dbReference type="EMBL" id="KKT99025.1"/>
    </source>
</evidence>
<evidence type="ECO:0000313" key="2">
    <source>
        <dbReference type="Proteomes" id="UP000034078"/>
    </source>
</evidence>
<protein>
    <submittedName>
        <fullName evidence="1">Uncharacterized protein</fullName>
    </submittedName>
</protein>
<reference evidence="1 2" key="1">
    <citation type="journal article" date="2015" name="Nature">
        <title>rRNA introns, odd ribosomes, and small enigmatic genomes across a large radiation of phyla.</title>
        <authorList>
            <person name="Brown C.T."/>
            <person name="Hug L.A."/>
            <person name="Thomas B.C."/>
            <person name="Sharon I."/>
            <person name="Castelle C.J."/>
            <person name="Singh A."/>
            <person name="Wilkins M.J."/>
            <person name="Williams K.H."/>
            <person name="Banfield J.F."/>
        </authorList>
    </citation>
    <scope>NUCLEOTIDE SEQUENCE [LARGE SCALE GENOMIC DNA]</scope>
</reference>
<name>A0A837IJQ0_9BACT</name>
<dbReference type="Proteomes" id="UP000034078">
    <property type="component" value="Unassembled WGS sequence"/>
</dbReference>
<gene>
    <name evidence="1" type="ORF">UX01_C0014G0015</name>
</gene>
<dbReference type="AlphaFoldDB" id="A0A837IJQ0"/>
<accession>A0A837IJQ0</accession>
<organism evidence="1 2">
    <name type="scientific">Candidatus Collierbacteria bacterium GW2011_GWB2_45_17</name>
    <dbReference type="NCBI Taxonomy" id="1618388"/>
    <lineage>
        <taxon>Bacteria</taxon>
        <taxon>Candidatus Collieribacteriota</taxon>
    </lineage>
</organism>